<keyword evidence="1" id="KW-0472">Membrane</keyword>
<dbReference type="InterPro" id="IPR050706">
    <property type="entry name" value="Cyclic-di-GMP_PDE-like"/>
</dbReference>
<feature type="domain" description="GGDEF" evidence="3">
    <location>
        <begin position="97"/>
        <end position="233"/>
    </location>
</feature>
<evidence type="ECO:0000259" key="3">
    <source>
        <dbReference type="PROSITE" id="PS50887"/>
    </source>
</evidence>
<dbReference type="Gene3D" id="3.20.20.450">
    <property type="entry name" value="EAL domain"/>
    <property type="match status" value="1"/>
</dbReference>
<dbReference type="CDD" id="cd01948">
    <property type="entry name" value="EAL"/>
    <property type="match status" value="1"/>
</dbReference>
<dbReference type="Pfam" id="PF00563">
    <property type="entry name" value="EAL"/>
    <property type="match status" value="1"/>
</dbReference>
<dbReference type="RefSeq" id="WP_213887248.1">
    <property type="nucleotide sequence ID" value="NZ_JAGFNU010000001.1"/>
</dbReference>
<dbReference type="PROSITE" id="PS50887">
    <property type="entry name" value="GGDEF"/>
    <property type="match status" value="1"/>
</dbReference>
<keyword evidence="5" id="KW-1185">Reference proteome</keyword>
<dbReference type="PANTHER" id="PTHR33121:SF70">
    <property type="entry name" value="SIGNALING PROTEIN YKOW"/>
    <property type="match status" value="1"/>
</dbReference>
<dbReference type="EMBL" id="JBHMEA010000052">
    <property type="protein sequence ID" value="MFB9233869.1"/>
    <property type="molecule type" value="Genomic_DNA"/>
</dbReference>
<dbReference type="SMART" id="SM00267">
    <property type="entry name" value="GGDEF"/>
    <property type="match status" value="1"/>
</dbReference>
<evidence type="ECO:0000256" key="1">
    <source>
        <dbReference type="SAM" id="Phobius"/>
    </source>
</evidence>
<gene>
    <name evidence="4" type="ORF">ACFFUT_18915</name>
</gene>
<evidence type="ECO:0000313" key="4">
    <source>
        <dbReference type="EMBL" id="MFB9233869.1"/>
    </source>
</evidence>
<dbReference type="SUPFAM" id="SSF141868">
    <property type="entry name" value="EAL domain-like"/>
    <property type="match status" value="1"/>
</dbReference>
<sequence>MRISFGPARQAFSDLFTGSHTYVFVPALTLGSFWLGGEAALVGVSLLLPVFFAAASGFSERPNEKQTRQDDFSRPASHEDVCQALETAFSAAPRTGRTPACLIVQLDDFDVLRKRFGLRASEDILCQSNNRVRTVLRDRDIVAQVEKARFVIALAPVQRADLEALLQISGRIQSAIAEPLLIDAATIYLSASIGFCIAGDAPEKTSEPLLEAADDALAEARLNANGAIRAYSHEMRNKARFPNVMSDNVECAFENGQIQAWFQPQLSTDTGRITGFEALARWCHPERGVISPTDFLPAIENSGLSERLNEVMLFHALTALKSWDEAELNIPSVAVNFSSQELRNPKFVDKIKWELDRFDLAPERLSVEILETVVAGPGDDTVSRNLTTLANLGCGIDLDDFGTGHASILNIRRFAVGRIKIDRSFITHVDKDQSQQRMVSAILSLAERLELETLAEGVETIGEHAMLSQLGCSHVQGFAVARPMSFEDSLPWIERQLAKLSAPPRFGRYIG</sequence>
<dbReference type="Proteomes" id="UP001589683">
    <property type="component" value="Unassembled WGS sequence"/>
</dbReference>
<name>A0ABV5JK89_9RHOB</name>
<keyword evidence="1" id="KW-0812">Transmembrane</keyword>
<dbReference type="NCBIfam" id="TIGR00254">
    <property type="entry name" value="GGDEF"/>
    <property type="match status" value="1"/>
</dbReference>
<dbReference type="InterPro" id="IPR029787">
    <property type="entry name" value="Nucleotide_cyclase"/>
</dbReference>
<dbReference type="InterPro" id="IPR000160">
    <property type="entry name" value="GGDEF_dom"/>
</dbReference>
<dbReference type="InterPro" id="IPR043128">
    <property type="entry name" value="Rev_trsase/Diguanyl_cyclase"/>
</dbReference>
<dbReference type="Pfam" id="PF00990">
    <property type="entry name" value="GGDEF"/>
    <property type="match status" value="1"/>
</dbReference>
<dbReference type="InterPro" id="IPR035919">
    <property type="entry name" value="EAL_sf"/>
</dbReference>
<organism evidence="4 5">
    <name type="scientific">Pseudohalocynthiibacter aestuariivivens</name>
    <dbReference type="NCBI Taxonomy" id="1591409"/>
    <lineage>
        <taxon>Bacteria</taxon>
        <taxon>Pseudomonadati</taxon>
        <taxon>Pseudomonadota</taxon>
        <taxon>Alphaproteobacteria</taxon>
        <taxon>Rhodobacterales</taxon>
        <taxon>Paracoccaceae</taxon>
        <taxon>Pseudohalocynthiibacter</taxon>
    </lineage>
</organism>
<dbReference type="SUPFAM" id="SSF55073">
    <property type="entry name" value="Nucleotide cyclase"/>
    <property type="match status" value="1"/>
</dbReference>
<protein>
    <submittedName>
        <fullName evidence="4">Bifunctional diguanylate cyclase/phosphodiesterase</fullName>
    </submittedName>
</protein>
<feature type="domain" description="EAL" evidence="2">
    <location>
        <begin position="242"/>
        <end position="497"/>
    </location>
</feature>
<dbReference type="PANTHER" id="PTHR33121">
    <property type="entry name" value="CYCLIC DI-GMP PHOSPHODIESTERASE PDEF"/>
    <property type="match status" value="1"/>
</dbReference>
<dbReference type="PROSITE" id="PS50883">
    <property type="entry name" value="EAL"/>
    <property type="match status" value="1"/>
</dbReference>
<feature type="transmembrane region" description="Helical" evidence="1">
    <location>
        <begin position="12"/>
        <end position="34"/>
    </location>
</feature>
<keyword evidence="1" id="KW-1133">Transmembrane helix</keyword>
<reference evidence="4 5" key="1">
    <citation type="submission" date="2024-09" db="EMBL/GenBank/DDBJ databases">
        <authorList>
            <person name="Sun Q."/>
            <person name="Mori K."/>
        </authorList>
    </citation>
    <scope>NUCLEOTIDE SEQUENCE [LARGE SCALE GENOMIC DNA]</scope>
    <source>
        <strain evidence="4 5">CECT 8726</strain>
    </source>
</reference>
<dbReference type="InterPro" id="IPR001633">
    <property type="entry name" value="EAL_dom"/>
</dbReference>
<dbReference type="SMART" id="SM00052">
    <property type="entry name" value="EAL"/>
    <property type="match status" value="1"/>
</dbReference>
<accession>A0ABV5JK89</accession>
<evidence type="ECO:0000313" key="5">
    <source>
        <dbReference type="Proteomes" id="UP001589683"/>
    </source>
</evidence>
<evidence type="ECO:0000259" key="2">
    <source>
        <dbReference type="PROSITE" id="PS50883"/>
    </source>
</evidence>
<proteinExistence type="predicted"/>
<comment type="caution">
    <text evidence="4">The sequence shown here is derived from an EMBL/GenBank/DDBJ whole genome shotgun (WGS) entry which is preliminary data.</text>
</comment>
<dbReference type="Gene3D" id="3.30.70.270">
    <property type="match status" value="1"/>
</dbReference>